<protein>
    <submittedName>
        <fullName evidence="4">CRISPR-associated protein</fullName>
    </submittedName>
</protein>
<name>A0A7C3VK23_9CYAN</name>
<evidence type="ECO:0000256" key="2">
    <source>
        <dbReference type="SAM" id="MobiDB-lite"/>
    </source>
</evidence>
<evidence type="ECO:0000313" key="4">
    <source>
        <dbReference type="EMBL" id="HGG03394.1"/>
    </source>
</evidence>
<evidence type="ECO:0000256" key="1">
    <source>
        <dbReference type="ARBA" id="ARBA00023118"/>
    </source>
</evidence>
<dbReference type="Pfam" id="PF03787">
    <property type="entry name" value="RAMPs"/>
    <property type="match status" value="1"/>
</dbReference>
<reference evidence="4" key="1">
    <citation type="journal article" date="2020" name="mSystems">
        <title>Genome- and Community-Level Interaction Insights into Carbon Utilization and Element Cycling Functions of Hydrothermarchaeota in Hydrothermal Sediment.</title>
        <authorList>
            <person name="Zhou Z."/>
            <person name="Liu Y."/>
            <person name="Xu W."/>
            <person name="Pan J."/>
            <person name="Luo Z.H."/>
            <person name="Li M."/>
        </authorList>
    </citation>
    <scope>NUCLEOTIDE SEQUENCE [LARGE SCALE GENOMIC DNA]</scope>
    <source>
        <strain evidence="4">SpSt-374</strain>
    </source>
</reference>
<feature type="region of interest" description="Disordered" evidence="2">
    <location>
        <begin position="1"/>
        <end position="57"/>
    </location>
</feature>
<dbReference type="PANTHER" id="PTHR35579:SF3">
    <property type="entry name" value="CRISPR SYSTEM CMS ENDORIBONUCLEASE CSM3"/>
    <property type="match status" value="1"/>
</dbReference>
<dbReference type="AlphaFoldDB" id="A0A7C3VK23"/>
<evidence type="ECO:0000259" key="3">
    <source>
        <dbReference type="Pfam" id="PF03787"/>
    </source>
</evidence>
<proteinExistence type="predicted"/>
<gene>
    <name evidence="4" type="ORF">ENR15_22835</name>
</gene>
<sequence length="363" mass="40538">MPEKPKPKPQKKSTPQPPDTPLPVQLEEFAKPYALVSLPRQAPRRGSPAGQERFRRDRLTGKLHLRLTVKTTAFVASGVVAMGSDLSSNKTKNPPLIKTAVERDNRLIIPGSSLKGVVRSAYEAITQSCLCKTKADKTKIPDGYRECNQKDNREYNKKDNFCPACQVFGALNWQGLIQFPDAEAVEADFTVGFMPSLKSPSRDFPGYYINGKVAGRKFYYHAIRAVDKGQQQGIAVQQAGGEFVFTTRLRYMNLTKAELGTLLIILGQDKSYPNIALKVGGGKPVGMGTMTVEVTEIEQFGSGRERYSSYQTEPQSLTGEKMRQFMEQSIKDAHNQLVQSRQLQELSQVLQWPTDREPPEGMY</sequence>
<dbReference type="InterPro" id="IPR005537">
    <property type="entry name" value="RAMP_III_fam"/>
</dbReference>
<dbReference type="InterPro" id="IPR052216">
    <property type="entry name" value="CRISPR_Csm3_endoribonuclease"/>
</dbReference>
<dbReference type="EMBL" id="DSPX01000233">
    <property type="protein sequence ID" value="HGG03394.1"/>
    <property type="molecule type" value="Genomic_DNA"/>
</dbReference>
<accession>A0A7C3VK23</accession>
<keyword evidence="1" id="KW-0051">Antiviral defense</keyword>
<organism evidence="4">
    <name type="scientific">Planktothricoides sp. SpSt-374</name>
    <dbReference type="NCBI Taxonomy" id="2282167"/>
    <lineage>
        <taxon>Bacteria</taxon>
        <taxon>Bacillati</taxon>
        <taxon>Cyanobacteriota</taxon>
        <taxon>Cyanophyceae</taxon>
        <taxon>Oscillatoriophycideae</taxon>
        <taxon>Oscillatoriales</taxon>
        <taxon>Oscillatoriaceae</taxon>
        <taxon>Planktothricoides</taxon>
    </lineage>
</organism>
<feature type="domain" description="CRISPR type III-associated protein" evidence="3">
    <location>
        <begin position="69"/>
        <end position="289"/>
    </location>
</feature>
<dbReference type="GO" id="GO:0051607">
    <property type="term" value="P:defense response to virus"/>
    <property type="evidence" value="ECO:0007669"/>
    <property type="project" value="UniProtKB-KW"/>
</dbReference>
<comment type="caution">
    <text evidence="4">The sequence shown here is derived from an EMBL/GenBank/DDBJ whole genome shotgun (WGS) entry which is preliminary data.</text>
</comment>
<dbReference type="PANTHER" id="PTHR35579">
    <property type="entry name" value="CRISPR SYSTEM CMS ENDORIBONUCLEASE CSM3"/>
    <property type="match status" value="1"/>
</dbReference>